<evidence type="ECO:0000313" key="2">
    <source>
        <dbReference type="Proteomes" id="UP000799767"/>
    </source>
</evidence>
<name>A0A6A6PX14_9PEZI</name>
<gene>
    <name evidence="1" type="ORF">BDY17DRAFT_295275</name>
</gene>
<dbReference type="AlphaFoldDB" id="A0A6A6PX14"/>
<keyword evidence="2" id="KW-1185">Reference proteome</keyword>
<accession>A0A6A6PX14</accession>
<dbReference type="EMBL" id="MU001634">
    <property type="protein sequence ID" value="KAF2484239.1"/>
    <property type="molecule type" value="Genomic_DNA"/>
</dbReference>
<evidence type="ECO:0000313" key="1">
    <source>
        <dbReference type="EMBL" id="KAF2484239.1"/>
    </source>
</evidence>
<dbReference type="CDD" id="cd08863">
    <property type="entry name" value="SRPBCC_DUF1857"/>
    <property type="match status" value="1"/>
</dbReference>
<dbReference type="InterPro" id="IPR015075">
    <property type="entry name" value="AtaL"/>
</dbReference>
<dbReference type="InterPro" id="IPR023393">
    <property type="entry name" value="START-like_dom_sf"/>
</dbReference>
<dbReference type="Proteomes" id="UP000799767">
    <property type="component" value="Unassembled WGS sequence"/>
</dbReference>
<dbReference type="Pfam" id="PF08982">
    <property type="entry name" value="AtaL"/>
    <property type="match status" value="1"/>
</dbReference>
<sequence>MAIIHCAYSEPINPPGASPVLTRAQIWKGLQRKVRRAQDFVPVIKGTDVIEDKENEVTRDAHFGAYMGKEARTMREVCKLYPPTKVDFIQTDGAVITNTISDGPGLTEHDYHMTYTFEWRRPDIEAGSEEEKKVFQEYVKSSQTAVHSSIEAMRKMAQAGELD</sequence>
<protein>
    <recommendedName>
        <fullName evidence="3">DUF1857-domain-containing protein</fullName>
    </recommendedName>
</protein>
<dbReference type="OrthoDB" id="2320332at2759"/>
<proteinExistence type="predicted"/>
<reference evidence="1" key="1">
    <citation type="journal article" date="2020" name="Stud. Mycol.">
        <title>101 Dothideomycetes genomes: a test case for predicting lifestyles and emergence of pathogens.</title>
        <authorList>
            <person name="Haridas S."/>
            <person name="Albert R."/>
            <person name="Binder M."/>
            <person name="Bloem J."/>
            <person name="Labutti K."/>
            <person name="Salamov A."/>
            <person name="Andreopoulos B."/>
            <person name="Baker S."/>
            <person name="Barry K."/>
            <person name="Bills G."/>
            <person name="Bluhm B."/>
            <person name="Cannon C."/>
            <person name="Castanera R."/>
            <person name="Culley D."/>
            <person name="Daum C."/>
            <person name="Ezra D."/>
            <person name="Gonzalez J."/>
            <person name="Henrissat B."/>
            <person name="Kuo A."/>
            <person name="Liang C."/>
            <person name="Lipzen A."/>
            <person name="Lutzoni F."/>
            <person name="Magnuson J."/>
            <person name="Mondo S."/>
            <person name="Nolan M."/>
            <person name="Ohm R."/>
            <person name="Pangilinan J."/>
            <person name="Park H.-J."/>
            <person name="Ramirez L."/>
            <person name="Alfaro M."/>
            <person name="Sun H."/>
            <person name="Tritt A."/>
            <person name="Yoshinaga Y."/>
            <person name="Zwiers L.-H."/>
            <person name="Turgeon B."/>
            <person name="Goodwin S."/>
            <person name="Spatafora J."/>
            <person name="Crous P."/>
            <person name="Grigoriev I."/>
        </authorList>
    </citation>
    <scope>NUCLEOTIDE SEQUENCE</scope>
    <source>
        <strain evidence="1">CBS 113389</strain>
    </source>
</reference>
<dbReference type="Gene3D" id="3.30.530.20">
    <property type="match status" value="1"/>
</dbReference>
<dbReference type="SUPFAM" id="SSF55961">
    <property type="entry name" value="Bet v1-like"/>
    <property type="match status" value="1"/>
</dbReference>
<dbReference type="GeneID" id="54474271"/>
<dbReference type="RefSeq" id="XP_033590809.1">
    <property type="nucleotide sequence ID" value="XM_033733269.1"/>
</dbReference>
<organism evidence="1 2">
    <name type="scientific">Neohortaea acidophila</name>
    <dbReference type="NCBI Taxonomy" id="245834"/>
    <lineage>
        <taxon>Eukaryota</taxon>
        <taxon>Fungi</taxon>
        <taxon>Dikarya</taxon>
        <taxon>Ascomycota</taxon>
        <taxon>Pezizomycotina</taxon>
        <taxon>Dothideomycetes</taxon>
        <taxon>Dothideomycetidae</taxon>
        <taxon>Mycosphaerellales</taxon>
        <taxon>Teratosphaeriaceae</taxon>
        <taxon>Neohortaea</taxon>
    </lineage>
</organism>
<evidence type="ECO:0008006" key="3">
    <source>
        <dbReference type="Google" id="ProtNLM"/>
    </source>
</evidence>